<sequence>MRPRDRAFPTRQRQNEFGVRAAPVGSQQALEGGLGKGAESLWPHPKRASLRHETGHRRLSGVKYSTRYRSLAVWRETNHHRYAVNTRPEESPGLSLLALSPAAAALRPPTLPSAIDSHSSDSSPYPSDLHLLQFSLVSAVLLVYTTLLCDSLGSSFLPASNSTAPPVFCEQHSHLPLRSNFPSSTLHDVAEDHLLHDTASLRFTVPLQLSSLASIVDRERVVHRHCCASSA</sequence>
<name>A0A2B7WV01_9EURO</name>
<dbReference type="AlphaFoldDB" id="A0A2B7WV01"/>
<dbReference type="Proteomes" id="UP000224080">
    <property type="component" value="Unassembled WGS sequence"/>
</dbReference>
<accession>A0A2B7WV01</accession>
<gene>
    <name evidence="1" type="ORF">GX51_05808</name>
</gene>
<organism evidence="1 2">
    <name type="scientific">Blastomyces parvus</name>
    <dbReference type="NCBI Taxonomy" id="2060905"/>
    <lineage>
        <taxon>Eukaryota</taxon>
        <taxon>Fungi</taxon>
        <taxon>Dikarya</taxon>
        <taxon>Ascomycota</taxon>
        <taxon>Pezizomycotina</taxon>
        <taxon>Eurotiomycetes</taxon>
        <taxon>Eurotiomycetidae</taxon>
        <taxon>Onygenales</taxon>
        <taxon>Ajellomycetaceae</taxon>
        <taxon>Blastomyces</taxon>
    </lineage>
</organism>
<reference evidence="1 2" key="1">
    <citation type="submission" date="2017-10" db="EMBL/GenBank/DDBJ databases">
        <title>Comparative genomics in systemic dimorphic fungi from Ajellomycetaceae.</title>
        <authorList>
            <person name="Munoz J.F."/>
            <person name="Mcewen J.G."/>
            <person name="Clay O.K."/>
            <person name="Cuomo C.A."/>
        </authorList>
    </citation>
    <scope>NUCLEOTIDE SEQUENCE [LARGE SCALE GENOMIC DNA]</scope>
    <source>
        <strain evidence="1 2">UAMH130</strain>
    </source>
</reference>
<evidence type="ECO:0000313" key="1">
    <source>
        <dbReference type="EMBL" id="PGH00400.1"/>
    </source>
</evidence>
<keyword evidence="2" id="KW-1185">Reference proteome</keyword>
<dbReference type="EMBL" id="PDNC01000086">
    <property type="protein sequence ID" value="PGH00400.1"/>
    <property type="molecule type" value="Genomic_DNA"/>
</dbReference>
<evidence type="ECO:0000313" key="2">
    <source>
        <dbReference type="Proteomes" id="UP000224080"/>
    </source>
</evidence>
<protein>
    <submittedName>
        <fullName evidence="1">Uncharacterized protein</fullName>
    </submittedName>
</protein>
<comment type="caution">
    <text evidence="1">The sequence shown here is derived from an EMBL/GenBank/DDBJ whole genome shotgun (WGS) entry which is preliminary data.</text>
</comment>
<proteinExistence type="predicted"/>